<dbReference type="Proteomes" id="UP001055102">
    <property type="component" value="Unassembled WGS sequence"/>
</dbReference>
<dbReference type="EMBL" id="BPQR01000049">
    <property type="protein sequence ID" value="GJE07661.1"/>
    <property type="molecule type" value="Genomic_DNA"/>
</dbReference>
<accession>A0ABQ4SWS3</accession>
<dbReference type="RefSeq" id="WP_238276951.1">
    <property type="nucleotide sequence ID" value="NZ_BPQR01000049.1"/>
</dbReference>
<reference evidence="2" key="1">
    <citation type="journal article" date="2021" name="Front. Microbiol.">
        <title>Comprehensive Comparative Genomics and Phenotyping of Methylobacterium Species.</title>
        <authorList>
            <person name="Alessa O."/>
            <person name="Ogura Y."/>
            <person name="Fujitani Y."/>
            <person name="Takami H."/>
            <person name="Hayashi T."/>
            <person name="Sahin N."/>
            <person name="Tani A."/>
        </authorList>
    </citation>
    <scope>NUCLEOTIDE SEQUENCE</scope>
    <source>
        <strain evidence="2">LMG 23639</strain>
    </source>
</reference>
<keyword evidence="3" id="KW-1185">Reference proteome</keyword>
<name>A0ABQ4SWS3_9HYPH</name>
<comment type="caution">
    <text evidence="2">The sequence shown here is derived from an EMBL/GenBank/DDBJ whole genome shotgun (WGS) entry which is preliminary data.</text>
</comment>
<protein>
    <submittedName>
        <fullName evidence="2">Uncharacterized protein</fullName>
    </submittedName>
</protein>
<organism evidence="2 3">
    <name type="scientific">Methylobacterium jeotgali</name>
    <dbReference type="NCBI Taxonomy" id="381630"/>
    <lineage>
        <taxon>Bacteria</taxon>
        <taxon>Pseudomonadati</taxon>
        <taxon>Pseudomonadota</taxon>
        <taxon>Alphaproteobacteria</taxon>
        <taxon>Hyphomicrobiales</taxon>
        <taxon>Methylobacteriaceae</taxon>
        <taxon>Methylobacterium</taxon>
    </lineage>
</organism>
<reference evidence="2" key="2">
    <citation type="submission" date="2021-08" db="EMBL/GenBank/DDBJ databases">
        <authorList>
            <person name="Tani A."/>
            <person name="Ola A."/>
            <person name="Ogura Y."/>
            <person name="Katsura K."/>
            <person name="Hayashi T."/>
        </authorList>
    </citation>
    <scope>NUCLEOTIDE SEQUENCE</scope>
    <source>
        <strain evidence="2">LMG 23639</strain>
    </source>
</reference>
<evidence type="ECO:0000313" key="3">
    <source>
        <dbReference type="Proteomes" id="UP001055102"/>
    </source>
</evidence>
<sequence>MSVSRRREQRLLDTNEVELVNRSRRPDLGKEGHSELSELLRLLRERRDRARDVSRRQRREVRGKAAPSGARPAADNTGTREKAAVLAAAVKRVSKEQERRRKTTATSARRALAMRREAGDPAAGRPATRSAGEGMRSIPDETRAPSGALNEEGREIAMRRGGGPR</sequence>
<proteinExistence type="predicted"/>
<evidence type="ECO:0000256" key="1">
    <source>
        <dbReference type="SAM" id="MobiDB-lite"/>
    </source>
</evidence>
<evidence type="ECO:0000313" key="2">
    <source>
        <dbReference type="EMBL" id="GJE07661.1"/>
    </source>
</evidence>
<feature type="region of interest" description="Disordered" evidence="1">
    <location>
        <begin position="43"/>
        <end position="165"/>
    </location>
</feature>
<feature type="compositionally biased region" description="Basic and acidic residues" evidence="1">
    <location>
        <begin position="43"/>
        <end position="63"/>
    </location>
</feature>
<gene>
    <name evidence="2" type="ORF">AOPFMNJM_2990</name>
</gene>